<dbReference type="AlphaFoldDB" id="X1HNR3"/>
<dbReference type="GO" id="GO:0005524">
    <property type="term" value="F:ATP binding"/>
    <property type="evidence" value="ECO:0007669"/>
    <property type="project" value="UniProtKB-KW"/>
</dbReference>
<keyword evidence="4" id="KW-0067">ATP-binding</keyword>
<feature type="non-terminal residue" evidence="6">
    <location>
        <position position="272"/>
    </location>
</feature>
<evidence type="ECO:0000259" key="5">
    <source>
        <dbReference type="PROSITE" id="PS50893"/>
    </source>
</evidence>
<comment type="caution">
    <text evidence="6">The sequence shown here is derived from an EMBL/GenBank/DDBJ whole genome shotgun (WGS) entry which is preliminary data.</text>
</comment>
<dbReference type="SUPFAM" id="SSF52540">
    <property type="entry name" value="P-loop containing nucleoside triphosphate hydrolases"/>
    <property type="match status" value="1"/>
</dbReference>
<evidence type="ECO:0000256" key="3">
    <source>
        <dbReference type="ARBA" id="ARBA00022741"/>
    </source>
</evidence>
<feature type="domain" description="ABC transporter" evidence="5">
    <location>
        <begin position="20"/>
        <end position="248"/>
    </location>
</feature>
<dbReference type="Gene3D" id="3.40.50.300">
    <property type="entry name" value="P-loop containing nucleotide triphosphate hydrolases"/>
    <property type="match status" value="1"/>
</dbReference>
<accession>X1HNR3</accession>
<proteinExistence type="inferred from homology"/>
<feature type="non-terminal residue" evidence="6">
    <location>
        <position position="1"/>
    </location>
</feature>
<dbReference type="PROSITE" id="PS50893">
    <property type="entry name" value="ABC_TRANSPORTER_2"/>
    <property type="match status" value="1"/>
</dbReference>
<dbReference type="PANTHER" id="PTHR43335">
    <property type="entry name" value="ABC TRANSPORTER, ATP-BINDING PROTEIN"/>
    <property type="match status" value="1"/>
</dbReference>
<name>X1HNR3_9ZZZZ</name>
<dbReference type="EMBL" id="BARU01025893">
    <property type="protein sequence ID" value="GAH71791.1"/>
    <property type="molecule type" value="Genomic_DNA"/>
</dbReference>
<dbReference type="Pfam" id="PF00005">
    <property type="entry name" value="ABC_tran"/>
    <property type="match status" value="1"/>
</dbReference>
<reference evidence="6" key="1">
    <citation type="journal article" date="2014" name="Front. Microbiol.">
        <title>High frequency of phylogenetically diverse reductive dehalogenase-homologous genes in deep subseafloor sedimentary metagenomes.</title>
        <authorList>
            <person name="Kawai M."/>
            <person name="Futagami T."/>
            <person name="Toyoda A."/>
            <person name="Takaki Y."/>
            <person name="Nishi S."/>
            <person name="Hori S."/>
            <person name="Arai W."/>
            <person name="Tsubouchi T."/>
            <person name="Morono Y."/>
            <person name="Uchiyama I."/>
            <person name="Ito T."/>
            <person name="Fujiyama A."/>
            <person name="Inagaki F."/>
            <person name="Takami H."/>
        </authorList>
    </citation>
    <scope>NUCLEOTIDE SEQUENCE</scope>
    <source>
        <strain evidence="6">Expedition CK06-06</strain>
    </source>
</reference>
<dbReference type="InterPro" id="IPR003593">
    <property type="entry name" value="AAA+_ATPase"/>
</dbReference>
<protein>
    <recommendedName>
        <fullName evidence="5">ABC transporter domain-containing protein</fullName>
    </recommendedName>
</protein>
<dbReference type="CDD" id="cd03230">
    <property type="entry name" value="ABC_DR_subfamily_A"/>
    <property type="match status" value="1"/>
</dbReference>
<keyword evidence="3" id="KW-0547">Nucleotide-binding</keyword>
<dbReference type="PANTHER" id="PTHR43335:SF4">
    <property type="entry name" value="ABC TRANSPORTER, ATP-BINDING PROTEIN"/>
    <property type="match status" value="1"/>
</dbReference>
<dbReference type="GO" id="GO:0016887">
    <property type="term" value="F:ATP hydrolysis activity"/>
    <property type="evidence" value="ECO:0007669"/>
    <property type="project" value="InterPro"/>
</dbReference>
<evidence type="ECO:0000313" key="6">
    <source>
        <dbReference type="EMBL" id="GAH71791.1"/>
    </source>
</evidence>
<keyword evidence="2" id="KW-0813">Transport</keyword>
<dbReference type="SMART" id="SM00382">
    <property type="entry name" value="AAA"/>
    <property type="match status" value="1"/>
</dbReference>
<organism evidence="6">
    <name type="scientific">marine sediment metagenome</name>
    <dbReference type="NCBI Taxonomy" id="412755"/>
    <lineage>
        <taxon>unclassified sequences</taxon>
        <taxon>metagenomes</taxon>
        <taxon>ecological metagenomes</taxon>
    </lineage>
</organism>
<comment type="similarity">
    <text evidence="1">Belongs to the ABC transporter superfamily.</text>
</comment>
<dbReference type="InterPro" id="IPR027417">
    <property type="entry name" value="P-loop_NTPase"/>
</dbReference>
<gene>
    <name evidence="6" type="ORF">S03H2_41666</name>
</gene>
<evidence type="ECO:0000256" key="2">
    <source>
        <dbReference type="ARBA" id="ARBA00022448"/>
    </source>
</evidence>
<sequence length="272" mass="30060">SVLWQGLGSQGKTRTAMNVIQIEGLTKQFDSLTVLDNISLQVEKGEVFGFLGPNGAGKTTTLRVLLGLLRPTSGRALVFGEDLAHDERLRRRVGVLLENDGLYSRLTAYDNLSYYARLYEVANAAKRSEELLEFVGLHDRRDDRVGDFSTGMRRKLGVARALIHEPEALLFDEPTAGLDPEMQKMIRDLILRLSETEGSTVFLNSHNLDEVQRLCSRVAILHKGRIRANDSVENLRRQADSPAVEIELADPAEALTACQALTDAGLVSSCRA</sequence>
<evidence type="ECO:0000256" key="4">
    <source>
        <dbReference type="ARBA" id="ARBA00022840"/>
    </source>
</evidence>
<evidence type="ECO:0000256" key="1">
    <source>
        <dbReference type="ARBA" id="ARBA00005417"/>
    </source>
</evidence>
<dbReference type="InterPro" id="IPR003439">
    <property type="entry name" value="ABC_transporter-like_ATP-bd"/>
</dbReference>